<dbReference type="EMBL" id="LNGD01000020">
    <property type="protein sequence ID" value="KYC52987.1"/>
    <property type="molecule type" value="Genomic_DNA"/>
</dbReference>
<dbReference type="InterPro" id="IPR058492">
    <property type="entry name" value="DUF8179"/>
</dbReference>
<name>A0A150J6Y7_9EURY</name>
<dbReference type="PIRSF" id="PIRSF005852">
    <property type="entry name" value="UCP005852"/>
    <property type="match status" value="1"/>
</dbReference>
<evidence type="ECO:0000259" key="2">
    <source>
        <dbReference type="Pfam" id="PF26548"/>
    </source>
</evidence>
<reference evidence="3 4" key="1">
    <citation type="journal article" date="2016" name="ISME J.">
        <title>Chasing the elusive Euryarchaeota class WSA2: genomes reveal a uniquely fastidious methyl-reducing methanogen.</title>
        <authorList>
            <person name="Nobu M.K."/>
            <person name="Narihiro T."/>
            <person name="Kuroda K."/>
            <person name="Mei R."/>
            <person name="Liu W.T."/>
        </authorList>
    </citation>
    <scope>NUCLEOTIDE SEQUENCE [LARGE SCALE GENOMIC DNA]</scope>
    <source>
        <strain evidence="3">U1lsi0528_Bin089</strain>
    </source>
</reference>
<sequence>MLIEIDGKKIETKDGTSLHQIFSDHKIPYLKGSTIGIIKKETEQSKYLNEFLIRTNKGSFVIKVHNTEEGKIFSDISKEFVNKNVRWKTSTLIALGSVQSNLNVTKDEKTYDPWDVFFTLAGFDNNTTYLTLSKKTHKGAYGTKNTVGKVTQGRHVLALIEEGDKIISVSPVEVFSIERDFETIKDLNYIPKNGEKIFTHIKIKLNQNTPMAMEHLFSLTKDNYILIDDVTESYVSTEVLKGFDVEAENSALRKKNSVTVRTEGKGTGTVYIYKKDRITTPHHSVAGELVFGTELLEMLRKDDKVSVNISPQSLSVLGLTQKDAEEKLKSEGVTPERLGDTSDSAIIVEQDPPFTADILKTKTVKTIGIDKNNIIEIELYEELAPITVKYFRKITGLVNKPIGKLDIQFAHPTVPLVAFEGGGVEAGALIPENMPVESSKRGEVGVTNMSRQHKGLIGIRLKDDNAYGPTGEEFDGTNIIGKIDLDKVKIDFNKEQVIYLKEIKK</sequence>
<dbReference type="Proteomes" id="UP000075578">
    <property type="component" value="Unassembled WGS sequence"/>
</dbReference>
<organism evidence="3 4">
    <name type="scientific">Candidatus Methanofastidiosum methylothiophilum</name>
    <dbReference type="NCBI Taxonomy" id="1705564"/>
    <lineage>
        <taxon>Archaea</taxon>
        <taxon>Methanobacteriati</taxon>
        <taxon>Methanobacteriota</taxon>
        <taxon>Stenosarchaea group</taxon>
        <taxon>Candidatus Methanofastidiosia</taxon>
        <taxon>Candidatus Methanofastidiosales</taxon>
        <taxon>Candidatus Methanofastidiosaceae</taxon>
        <taxon>Candidatus Methanofastidiosum</taxon>
    </lineage>
</organism>
<proteinExistence type="inferred from homology"/>
<comment type="similarity">
    <text evidence="1">Belongs to the UPF0288 family.</text>
</comment>
<dbReference type="HAMAP" id="MF_01089">
    <property type="entry name" value="UPF0288"/>
    <property type="match status" value="1"/>
</dbReference>
<dbReference type="Pfam" id="PF26548">
    <property type="entry name" value="DUF8179"/>
    <property type="match status" value="1"/>
</dbReference>
<feature type="domain" description="Putative peptidyl-prolyl cis-trans isomerase" evidence="2">
    <location>
        <begin position="375"/>
        <end position="502"/>
    </location>
</feature>
<dbReference type="InterPro" id="IPR016466">
    <property type="entry name" value="Methan_mark_3"/>
</dbReference>
<evidence type="ECO:0000313" key="4">
    <source>
        <dbReference type="Proteomes" id="UP000075578"/>
    </source>
</evidence>
<protein>
    <recommendedName>
        <fullName evidence="1">UPF0288 protein AMQ74_00559</fullName>
    </recommendedName>
</protein>
<dbReference type="AlphaFoldDB" id="A0A150J6Y7"/>
<accession>A0A150J6Y7</accession>
<evidence type="ECO:0000313" key="3">
    <source>
        <dbReference type="EMBL" id="KYC52987.1"/>
    </source>
</evidence>
<gene>
    <name evidence="3" type="ORF">AMQ74_00559</name>
</gene>
<evidence type="ECO:0000256" key="1">
    <source>
        <dbReference type="HAMAP-Rule" id="MF_01089"/>
    </source>
</evidence>
<comment type="caution">
    <text evidence="3">The sequence shown here is derived from an EMBL/GenBank/DDBJ whole genome shotgun (WGS) entry which is preliminary data.</text>
</comment>
<dbReference type="NCBIfam" id="TIGR03268">
    <property type="entry name" value="methan_mark_3"/>
    <property type="match status" value="1"/>
</dbReference>